<reference evidence="2 3" key="1">
    <citation type="submission" date="2018-05" db="EMBL/GenBank/DDBJ databases">
        <title>Kurthia sibirica genome sequence.</title>
        <authorList>
            <person name="Maclea K.S."/>
            <person name="Goen A.E."/>
        </authorList>
    </citation>
    <scope>NUCLEOTIDE SEQUENCE [LARGE SCALE GENOMIC DNA]</scope>
    <source>
        <strain evidence="2 3">ATCC 49154</strain>
    </source>
</reference>
<evidence type="ECO:0000313" key="3">
    <source>
        <dbReference type="Proteomes" id="UP000245938"/>
    </source>
</evidence>
<keyword evidence="3" id="KW-1185">Reference proteome</keyword>
<evidence type="ECO:0000256" key="1">
    <source>
        <dbReference type="SAM" id="MobiDB-lite"/>
    </source>
</evidence>
<accession>A0A2U3AFR7</accession>
<comment type="caution">
    <text evidence="2">The sequence shown here is derived from an EMBL/GenBank/DDBJ whole genome shotgun (WGS) entry which is preliminary data.</text>
</comment>
<proteinExistence type="predicted"/>
<gene>
    <name evidence="2" type="ORF">DEX24_16175</name>
</gene>
<name>A0A2U3AFR7_9BACL</name>
<dbReference type="EMBL" id="QFVR01000036">
    <property type="protein sequence ID" value="PWI23367.1"/>
    <property type="molecule type" value="Genomic_DNA"/>
</dbReference>
<dbReference type="Proteomes" id="UP000245938">
    <property type="component" value="Unassembled WGS sequence"/>
</dbReference>
<dbReference type="AlphaFoldDB" id="A0A2U3AFR7"/>
<organism evidence="2 3">
    <name type="scientific">Kurthia sibirica</name>
    <dbReference type="NCBI Taxonomy" id="202750"/>
    <lineage>
        <taxon>Bacteria</taxon>
        <taxon>Bacillati</taxon>
        <taxon>Bacillota</taxon>
        <taxon>Bacilli</taxon>
        <taxon>Bacillales</taxon>
        <taxon>Caryophanaceae</taxon>
        <taxon>Kurthia</taxon>
    </lineage>
</organism>
<dbReference type="RefSeq" id="WP_109307421.1">
    <property type="nucleotide sequence ID" value="NZ_BJUF01000092.1"/>
</dbReference>
<evidence type="ECO:0000313" key="2">
    <source>
        <dbReference type="EMBL" id="PWI23367.1"/>
    </source>
</evidence>
<protein>
    <submittedName>
        <fullName evidence="2">Uncharacterized protein</fullName>
    </submittedName>
</protein>
<feature type="region of interest" description="Disordered" evidence="1">
    <location>
        <begin position="90"/>
        <end position="151"/>
    </location>
</feature>
<feature type="compositionally biased region" description="Basic and acidic residues" evidence="1">
    <location>
        <begin position="134"/>
        <end position="145"/>
    </location>
</feature>
<feature type="compositionally biased region" description="Acidic residues" evidence="1">
    <location>
        <begin position="97"/>
        <end position="113"/>
    </location>
</feature>
<sequence length="151" mass="17483">MGKRGESEKIRKSFLIDSTDERIINFIASQKNLSETIRHLILDAESRIGNQDYFEYVTKEFRELKKEMQRLEQLKEAAPTYEVIQNDEVSVIRTESTDEQVTEPTDELNDEHDAEPIADTPVTKETVDTTPDVPMKKDVSPADLRKARKRK</sequence>